<accession>A0ABY5P460</accession>
<evidence type="ECO:0000313" key="1">
    <source>
        <dbReference type="EMBL" id="UUX33275.1"/>
    </source>
</evidence>
<dbReference type="EMBL" id="CP102453">
    <property type="protein sequence ID" value="UUX33275.1"/>
    <property type="molecule type" value="Genomic_DNA"/>
</dbReference>
<reference evidence="1 2" key="1">
    <citation type="submission" date="2022-08" db="EMBL/GenBank/DDBJ databases">
        <title>Aerococcaceae sp. nov isolated from spoiled eye mask.</title>
        <authorList>
            <person name="Zhou G."/>
            <person name="Xie X.-B."/>
            <person name="Shi Q.-S."/>
            <person name="Wang Y.-S."/>
            <person name="Wen X."/>
            <person name="Peng H."/>
            <person name="Yang X.-J."/>
            <person name="Tao H.-B."/>
            <person name="Huang X.-M."/>
        </authorList>
    </citation>
    <scope>NUCLEOTIDE SEQUENCE [LARGE SCALE GENOMIC DNA]</scope>
    <source>
        <strain evidence="2">DM20194951</strain>
    </source>
</reference>
<gene>
    <name evidence="1" type="ORF">NRE15_10210</name>
</gene>
<keyword evidence="2" id="KW-1185">Reference proteome</keyword>
<sequence>MSSGEKFKAIVKEHEMYHDLVDTDVDEENGEKVDTMIFQLVEVVEGHHEYDEAEDMIHVSMERLEELYDEPINDSARYLAVLSNEYIEEIGMYDLHLYSLEEI</sequence>
<name>A0ABY5P460_9LACT</name>
<dbReference type="RefSeq" id="WP_313792777.1">
    <property type="nucleotide sequence ID" value="NZ_CP102453.1"/>
</dbReference>
<evidence type="ECO:0000313" key="2">
    <source>
        <dbReference type="Proteomes" id="UP001315967"/>
    </source>
</evidence>
<organism evidence="1 2">
    <name type="scientific">Fundicoccus culcitae</name>
    <dbReference type="NCBI Taxonomy" id="2969821"/>
    <lineage>
        <taxon>Bacteria</taxon>
        <taxon>Bacillati</taxon>
        <taxon>Bacillota</taxon>
        <taxon>Bacilli</taxon>
        <taxon>Lactobacillales</taxon>
        <taxon>Aerococcaceae</taxon>
        <taxon>Fundicoccus</taxon>
    </lineage>
</organism>
<protein>
    <submittedName>
        <fullName evidence="1">Uncharacterized protein</fullName>
    </submittedName>
</protein>
<dbReference type="Proteomes" id="UP001315967">
    <property type="component" value="Chromosome"/>
</dbReference>
<proteinExistence type="predicted"/>